<comment type="caution">
    <text evidence="1">The sequence shown here is derived from an EMBL/GenBank/DDBJ whole genome shotgun (WGS) entry which is preliminary data.</text>
</comment>
<keyword evidence="2" id="KW-1185">Reference proteome</keyword>
<dbReference type="EMBL" id="JADFTS010000006">
    <property type="protein sequence ID" value="KAF9602433.1"/>
    <property type="molecule type" value="Genomic_DNA"/>
</dbReference>
<protein>
    <recommendedName>
        <fullName evidence="3">Disease resistance protein</fullName>
    </recommendedName>
</protein>
<accession>A0A835HQM4</accession>
<dbReference type="OrthoDB" id="664960at2759"/>
<dbReference type="AlphaFoldDB" id="A0A835HQM4"/>
<gene>
    <name evidence="1" type="ORF">IFM89_027562</name>
</gene>
<reference evidence="1 2" key="1">
    <citation type="submission" date="2020-10" db="EMBL/GenBank/DDBJ databases">
        <title>The Coptis chinensis genome and diversification of protoberbering-type alkaloids.</title>
        <authorList>
            <person name="Wang B."/>
            <person name="Shu S."/>
            <person name="Song C."/>
            <person name="Liu Y."/>
        </authorList>
    </citation>
    <scope>NUCLEOTIDE SEQUENCE [LARGE SCALE GENOMIC DNA]</scope>
    <source>
        <strain evidence="1">HL-2020</strain>
        <tissue evidence="1">Leaf</tissue>
    </source>
</reference>
<proteinExistence type="predicted"/>
<evidence type="ECO:0000313" key="1">
    <source>
        <dbReference type="EMBL" id="KAF9602433.1"/>
    </source>
</evidence>
<organism evidence="1 2">
    <name type="scientific">Coptis chinensis</name>
    <dbReference type="NCBI Taxonomy" id="261450"/>
    <lineage>
        <taxon>Eukaryota</taxon>
        <taxon>Viridiplantae</taxon>
        <taxon>Streptophyta</taxon>
        <taxon>Embryophyta</taxon>
        <taxon>Tracheophyta</taxon>
        <taxon>Spermatophyta</taxon>
        <taxon>Magnoliopsida</taxon>
        <taxon>Ranunculales</taxon>
        <taxon>Ranunculaceae</taxon>
        <taxon>Coptidoideae</taxon>
        <taxon>Coptis</taxon>
    </lineage>
</organism>
<evidence type="ECO:0000313" key="2">
    <source>
        <dbReference type="Proteomes" id="UP000631114"/>
    </source>
</evidence>
<evidence type="ECO:0008006" key="3">
    <source>
        <dbReference type="Google" id="ProtNLM"/>
    </source>
</evidence>
<dbReference type="Proteomes" id="UP000631114">
    <property type="component" value="Unassembled WGS sequence"/>
</dbReference>
<name>A0A835HQM4_9MAGN</name>
<sequence length="76" mass="8958">MEECGWAHLYFPKLKKLSVIRCPNLHKLPISFDGVAESHAKIEIKGELEWWNNLSWGKDEKFVTKHVNFTHIVLNR</sequence>